<feature type="region of interest" description="Disordered" evidence="4">
    <location>
        <begin position="379"/>
        <end position="424"/>
    </location>
</feature>
<keyword evidence="1" id="KW-1188">Viral release from host cell</keyword>
<keyword evidence="3" id="KW-0231">Viral genome packaging</keyword>
<accession>A0A6J7WNJ4</accession>
<keyword evidence="1" id="KW-0118">Viral capsid assembly</keyword>
<sequence>MAEEKTESKKLNKFQLSKVDFRMASFPVFSEVIARQPWVFYGDSNLLPQYFIDLYDNCAIHKAIVKSKVNQILGDGIFSKDNPEAVWSLVNDDENITDIMRKCALDFMLFGGFALNIVWSRDKKTIAEIYHLDFSRIRSGKVNPETDKVEKYYYSPAWEDTRKYPPQEFPAFSKNEKDPVQILYFKIYQPGLTYYPVPDWSAGQRSIEIDIEIKNFHMNNLRQGMVPSLWINYNNGIPGEEEQRILVRALESQYGGTDNAGQAIVSFNESKEQSPEIVQIPRNDHDSYYQSLYEDISRSILSSHRVSSAELFGISTPGKLGSRNEIIDHSEYFRKMVIMPYQEEILPVFNKVLSLFFQKQTTIEITPLSIYEVGNVVQTPPQQGDTPGISQTSPDTTDVKPQPPIKTGANEVNRPQGNYPNLNQ</sequence>
<keyword evidence="2" id="KW-1160">Virus entry into host cell</keyword>
<evidence type="ECO:0000256" key="4">
    <source>
        <dbReference type="SAM" id="MobiDB-lite"/>
    </source>
</evidence>
<name>A0A6J7WNJ4_9CAUD</name>
<evidence type="ECO:0000256" key="3">
    <source>
        <dbReference type="ARBA" id="ARBA00023219"/>
    </source>
</evidence>
<feature type="compositionally biased region" description="Polar residues" evidence="4">
    <location>
        <begin position="379"/>
        <end position="396"/>
    </location>
</feature>
<keyword evidence="2" id="KW-1171">Viral genome ejection through host cell envelope</keyword>
<dbReference type="EMBL" id="LR798242">
    <property type="protein sequence ID" value="CAB5214193.1"/>
    <property type="molecule type" value="Genomic_DNA"/>
</dbReference>
<protein>
    <submittedName>
        <fullName evidence="5">Portal_PBSX, phage portal protein, PBSX family</fullName>
    </submittedName>
</protein>
<organism evidence="5">
    <name type="scientific">uncultured Caudovirales phage</name>
    <dbReference type="NCBI Taxonomy" id="2100421"/>
    <lineage>
        <taxon>Viruses</taxon>
        <taxon>Duplodnaviria</taxon>
        <taxon>Heunggongvirae</taxon>
        <taxon>Uroviricota</taxon>
        <taxon>Caudoviricetes</taxon>
        <taxon>Peduoviridae</taxon>
        <taxon>Maltschvirus</taxon>
        <taxon>Maltschvirus maltsch</taxon>
    </lineage>
</organism>
<keyword evidence="2" id="KW-1162">Viral penetration into host cytoplasm</keyword>
<proteinExistence type="predicted"/>
<evidence type="ECO:0000256" key="1">
    <source>
        <dbReference type="ARBA" id="ARBA00022950"/>
    </source>
</evidence>
<reference evidence="5" key="1">
    <citation type="submission" date="2020-05" db="EMBL/GenBank/DDBJ databases">
        <authorList>
            <person name="Chiriac C."/>
            <person name="Salcher M."/>
            <person name="Ghai R."/>
            <person name="Kavagutti S V."/>
        </authorList>
    </citation>
    <scope>NUCLEOTIDE SEQUENCE</scope>
</reference>
<evidence type="ECO:0000256" key="2">
    <source>
        <dbReference type="ARBA" id="ARBA00023009"/>
    </source>
</evidence>
<dbReference type="Pfam" id="PF04860">
    <property type="entry name" value="Phage_portal"/>
    <property type="match status" value="1"/>
</dbReference>
<evidence type="ECO:0000313" key="5">
    <source>
        <dbReference type="EMBL" id="CAB5214193.1"/>
    </source>
</evidence>
<dbReference type="InterPro" id="IPR006944">
    <property type="entry name" value="Phage/GTA_portal"/>
</dbReference>
<feature type="compositionally biased region" description="Polar residues" evidence="4">
    <location>
        <begin position="413"/>
        <end position="424"/>
    </location>
</feature>
<gene>
    <name evidence="5" type="ORF">UFOVP185_31</name>
</gene>